<sequence length="242" mass="27919">MKKVKIYICLWGLVLLVYCLLSAEVIAFAWDDSEGTVVQTDSMESENKEPMNSSDIEKLSSAEEHSYKSEEVINSESAEFDLGSSADTEMEESFEWGQDVEEKETSKDSDRSILTEYNIYGTVITSNYQLFSDKELEYDISDQYDLINKTIHIKESIIIKNEERYYSIEDNQNWLGYIHEKDIQIASGNQGIHQDYGKYVSIKGTNDIWDGFAWKNSKSGLAYKNQTFQARGVYHHFNGSRY</sequence>
<feature type="region of interest" description="Disordered" evidence="1">
    <location>
        <begin position="40"/>
        <end position="72"/>
    </location>
</feature>
<dbReference type="Proteomes" id="UP001596026">
    <property type="component" value="Unassembled WGS sequence"/>
</dbReference>
<evidence type="ECO:0000313" key="3">
    <source>
        <dbReference type="Proteomes" id="UP001596026"/>
    </source>
</evidence>
<organism evidence="2 3">
    <name type="scientific">Enterococcus eurekensis</name>
    <dbReference type="NCBI Taxonomy" id="1159753"/>
    <lineage>
        <taxon>Bacteria</taxon>
        <taxon>Bacillati</taxon>
        <taxon>Bacillota</taxon>
        <taxon>Bacilli</taxon>
        <taxon>Lactobacillales</taxon>
        <taxon>Enterococcaceae</taxon>
        <taxon>Enterococcus</taxon>
    </lineage>
</organism>
<dbReference type="EMBL" id="JBHSGT010000028">
    <property type="protein sequence ID" value="MFC4709957.1"/>
    <property type="molecule type" value="Genomic_DNA"/>
</dbReference>
<gene>
    <name evidence="2" type="ORF">ACFO3L_04825</name>
</gene>
<keyword evidence="3" id="KW-1185">Reference proteome</keyword>
<evidence type="ECO:0000256" key="1">
    <source>
        <dbReference type="SAM" id="MobiDB-lite"/>
    </source>
</evidence>
<protein>
    <submittedName>
        <fullName evidence="2">Uncharacterized protein</fullName>
    </submittedName>
</protein>
<proteinExistence type="predicted"/>
<feature type="non-terminal residue" evidence="2">
    <location>
        <position position="242"/>
    </location>
</feature>
<feature type="compositionally biased region" description="Basic and acidic residues" evidence="1">
    <location>
        <begin position="45"/>
        <end position="71"/>
    </location>
</feature>
<reference evidence="3" key="1">
    <citation type="journal article" date="2019" name="Int. J. Syst. Evol. Microbiol.">
        <title>The Global Catalogue of Microorganisms (GCM) 10K type strain sequencing project: providing services to taxonomists for standard genome sequencing and annotation.</title>
        <authorList>
            <consortium name="The Broad Institute Genomics Platform"/>
            <consortium name="The Broad Institute Genome Sequencing Center for Infectious Disease"/>
            <person name="Wu L."/>
            <person name="Ma J."/>
        </authorList>
    </citation>
    <scope>NUCLEOTIDE SEQUENCE [LARGE SCALE GENOMIC DNA]</scope>
    <source>
        <strain evidence="3">CGMCC 1.19061</strain>
    </source>
</reference>
<accession>A0ABV9M2B6</accession>
<name>A0ABV9M2B6_9ENTE</name>
<evidence type="ECO:0000313" key="2">
    <source>
        <dbReference type="EMBL" id="MFC4709957.1"/>
    </source>
</evidence>
<comment type="caution">
    <text evidence="2">The sequence shown here is derived from an EMBL/GenBank/DDBJ whole genome shotgun (WGS) entry which is preliminary data.</text>
</comment>